<proteinExistence type="predicted"/>
<feature type="chain" id="PRO_5043427841" description="Macro domain-containing protein" evidence="1">
    <location>
        <begin position="18"/>
        <end position="467"/>
    </location>
</feature>
<comment type="caution">
    <text evidence="2">The sequence shown here is derived from an EMBL/GenBank/DDBJ whole genome shotgun (WGS) entry which is preliminary data.</text>
</comment>
<name>A0AAV4LZG9_BABCB</name>
<protein>
    <recommendedName>
        <fullName evidence="4">Macro domain-containing protein</fullName>
    </recommendedName>
</protein>
<evidence type="ECO:0000313" key="3">
    <source>
        <dbReference type="Proteomes" id="UP001497744"/>
    </source>
</evidence>
<evidence type="ECO:0000313" key="2">
    <source>
        <dbReference type="EMBL" id="GIX65118.1"/>
    </source>
</evidence>
<dbReference type="EMBL" id="BPLF01000004">
    <property type="protein sequence ID" value="GIX65118.1"/>
    <property type="molecule type" value="Genomic_DNA"/>
</dbReference>
<dbReference type="InterPro" id="IPR043472">
    <property type="entry name" value="Macro_dom-like"/>
</dbReference>
<dbReference type="RefSeq" id="XP_067717187.1">
    <property type="nucleotide sequence ID" value="XM_067861086.1"/>
</dbReference>
<feature type="signal peptide" evidence="1">
    <location>
        <begin position="1"/>
        <end position="17"/>
    </location>
</feature>
<sequence length="467" mass="52864">MGTCWLIASFCLRNASCCHKTYVSRCFGTASFLQSRLKTVRERATQQHVDWIRSVEATGSAISHTQVSPSASYLEKCRYPFDTDQRVDADETDSATDHKFIDVPDGYAGALKELEIDGFGKISAEHNDILSLDADCVVVPVPPNLTPYSGIGLRVLERGGKKLITALVKRAKVVVAERLAALETMRKHFKDANEYEEALNNAKSLNIGDVILTPPFDAARATIIGFVVTPFFWESGTRNALLKLRHTFKTTLEYLNRMRIRTVLCPPLADALNDCEIRNGNHAVVEEAYDVMAQLDSVNPLYHIQHVRLVHKHLSEARKMADALVEVAHVRRPEFQVQPAAVHFSRASQRVIEFDESVLKFCSHYRKLTYKRHSVVRKSKRMHWLRNIKPFVWRGGPLNSPPPLLLYKATGLPAASQLRPRPFYKDRLSHELFPLMRGPIKGLRVGRSGRWLGKTKQDPIYIQTKSL</sequence>
<keyword evidence="1" id="KW-0732">Signal</keyword>
<reference evidence="2 3" key="1">
    <citation type="submission" date="2021-06" db="EMBL/GenBank/DDBJ databases">
        <title>Genome sequence of Babesia caballi.</title>
        <authorList>
            <person name="Yamagishi J."/>
            <person name="Kidaka T."/>
            <person name="Ochi A."/>
        </authorList>
    </citation>
    <scope>NUCLEOTIDE SEQUENCE [LARGE SCALE GENOMIC DNA]</scope>
    <source>
        <strain evidence="2">USDA-D6B2</strain>
    </source>
</reference>
<keyword evidence="3" id="KW-1185">Reference proteome</keyword>
<accession>A0AAV4LZG9</accession>
<evidence type="ECO:0000256" key="1">
    <source>
        <dbReference type="SAM" id="SignalP"/>
    </source>
</evidence>
<organism evidence="2 3">
    <name type="scientific">Babesia caballi</name>
    <dbReference type="NCBI Taxonomy" id="5871"/>
    <lineage>
        <taxon>Eukaryota</taxon>
        <taxon>Sar</taxon>
        <taxon>Alveolata</taxon>
        <taxon>Apicomplexa</taxon>
        <taxon>Aconoidasida</taxon>
        <taxon>Piroplasmida</taxon>
        <taxon>Babesiidae</taxon>
        <taxon>Babesia</taxon>
    </lineage>
</organism>
<dbReference type="AlphaFoldDB" id="A0AAV4LZG9"/>
<dbReference type="Gene3D" id="3.40.220.10">
    <property type="entry name" value="Leucine Aminopeptidase, subunit E, domain 1"/>
    <property type="match status" value="1"/>
</dbReference>
<dbReference type="Proteomes" id="UP001497744">
    <property type="component" value="Unassembled WGS sequence"/>
</dbReference>
<evidence type="ECO:0008006" key="4">
    <source>
        <dbReference type="Google" id="ProtNLM"/>
    </source>
</evidence>
<dbReference type="SUPFAM" id="SSF52949">
    <property type="entry name" value="Macro domain-like"/>
    <property type="match status" value="1"/>
</dbReference>
<gene>
    <name evidence="2" type="ORF">BcabD6B2_45530</name>
</gene>
<dbReference type="GeneID" id="94196599"/>